<dbReference type="eggNOG" id="COG0028">
    <property type="taxonomic scope" value="Bacteria"/>
</dbReference>
<dbReference type="Pfam" id="PF02776">
    <property type="entry name" value="TPP_enzyme_N"/>
    <property type="match status" value="1"/>
</dbReference>
<dbReference type="GO" id="GO:0000287">
    <property type="term" value="F:magnesium ion binding"/>
    <property type="evidence" value="ECO:0007669"/>
    <property type="project" value="InterPro"/>
</dbReference>
<organism evidence="8 9">
    <name type="scientific">Lacticaseibacillus zeae DSM 20178 = KCTC 3804</name>
    <dbReference type="NCBI Taxonomy" id="1423816"/>
    <lineage>
        <taxon>Bacteria</taxon>
        <taxon>Bacillati</taxon>
        <taxon>Bacillota</taxon>
        <taxon>Bacilli</taxon>
        <taxon>Lactobacillales</taxon>
        <taxon>Lactobacillaceae</taxon>
        <taxon>Lacticaseibacillus</taxon>
    </lineage>
</organism>
<dbReference type="GO" id="GO:0030976">
    <property type="term" value="F:thiamine pyrophosphate binding"/>
    <property type="evidence" value="ECO:0007669"/>
    <property type="project" value="InterPro"/>
</dbReference>
<dbReference type="SUPFAM" id="SSF52467">
    <property type="entry name" value="DHS-like NAD/FAD-binding domain"/>
    <property type="match status" value="1"/>
</dbReference>
<dbReference type="EC" id="1.2.3.3" evidence="3"/>
<keyword evidence="8" id="KW-0670">Pyruvate</keyword>
<dbReference type="InterPro" id="IPR047211">
    <property type="entry name" value="POXB-like"/>
</dbReference>
<feature type="domain" description="Thiamine pyrophosphate enzyme N-terminal TPP-binding" evidence="7">
    <location>
        <begin position="11"/>
        <end position="125"/>
    </location>
</feature>
<dbReference type="InterPro" id="IPR012001">
    <property type="entry name" value="Thiamin_PyroP_enz_TPP-bd_dom"/>
</dbReference>
<name>A0A0R1ET50_LACZE</name>
<dbReference type="Gene3D" id="1.10.10.940">
    <property type="match status" value="1"/>
</dbReference>
<protein>
    <recommendedName>
        <fullName evidence="3">Pyruvate oxidase</fullName>
        <ecNumber evidence="3">1.2.3.3</ecNumber>
    </recommendedName>
</protein>
<accession>A0A0R1ET50</accession>
<evidence type="ECO:0000313" key="8">
    <source>
        <dbReference type="EMBL" id="KRK12335.1"/>
    </source>
</evidence>
<dbReference type="Pfam" id="PF00205">
    <property type="entry name" value="TPP_enzyme_M"/>
    <property type="match status" value="1"/>
</dbReference>
<evidence type="ECO:0000313" key="9">
    <source>
        <dbReference type="Proteomes" id="UP000051984"/>
    </source>
</evidence>
<dbReference type="CDD" id="cd07039">
    <property type="entry name" value="TPP_PYR_POX"/>
    <property type="match status" value="1"/>
</dbReference>
<dbReference type="GO" id="GO:0047112">
    <property type="term" value="F:pyruvate oxidase activity"/>
    <property type="evidence" value="ECO:0007669"/>
    <property type="project" value="UniProtKB-UniRule"/>
</dbReference>
<comment type="similarity">
    <text evidence="1 4">Belongs to the TPP enzyme family.</text>
</comment>
<evidence type="ECO:0000256" key="1">
    <source>
        <dbReference type="ARBA" id="ARBA00007812"/>
    </source>
</evidence>
<dbReference type="Pfam" id="PF02775">
    <property type="entry name" value="TPP_enzyme_C"/>
    <property type="match status" value="1"/>
</dbReference>
<feature type="domain" description="Thiamine pyrophosphate enzyme central" evidence="5">
    <location>
        <begin position="201"/>
        <end position="329"/>
    </location>
</feature>
<evidence type="ECO:0000256" key="3">
    <source>
        <dbReference type="NCBIfam" id="TIGR02720"/>
    </source>
</evidence>
<dbReference type="InterPro" id="IPR029035">
    <property type="entry name" value="DHS-like_NAD/FAD-binding_dom"/>
</dbReference>
<gene>
    <name evidence="8" type="ORF">FD51_GL002888</name>
</gene>
<keyword evidence="2 4" id="KW-0786">Thiamine pyrophosphate</keyword>
<dbReference type="PANTHER" id="PTHR42981:SF2">
    <property type="entry name" value="PYRUVATE DEHYDROGENASE [UBIQUINONE]"/>
    <property type="match status" value="1"/>
</dbReference>
<evidence type="ECO:0000259" key="7">
    <source>
        <dbReference type="Pfam" id="PF02776"/>
    </source>
</evidence>
<dbReference type="Gene3D" id="3.40.50.1220">
    <property type="entry name" value="TPP-binding domain"/>
    <property type="match status" value="1"/>
</dbReference>
<dbReference type="SUPFAM" id="SSF52518">
    <property type="entry name" value="Thiamin diphosphate-binding fold (THDP-binding)"/>
    <property type="match status" value="2"/>
</dbReference>
<dbReference type="InterPro" id="IPR011766">
    <property type="entry name" value="TPP_enzyme_TPP-bd"/>
</dbReference>
<reference evidence="8 9" key="1">
    <citation type="journal article" date="2015" name="Genome Announc.">
        <title>Expanding the biotechnology potential of lactobacilli through comparative genomics of 213 strains and associated genera.</title>
        <authorList>
            <person name="Sun Z."/>
            <person name="Harris H.M."/>
            <person name="McCann A."/>
            <person name="Guo C."/>
            <person name="Argimon S."/>
            <person name="Zhang W."/>
            <person name="Yang X."/>
            <person name="Jeffery I.B."/>
            <person name="Cooney J.C."/>
            <person name="Kagawa T.F."/>
            <person name="Liu W."/>
            <person name="Song Y."/>
            <person name="Salvetti E."/>
            <person name="Wrobel A."/>
            <person name="Rasinkangas P."/>
            <person name="Parkhill J."/>
            <person name="Rea M.C."/>
            <person name="O'Sullivan O."/>
            <person name="Ritari J."/>
            <person name="Douillard F.P."/>
            <person name="Paul Ross R."/>
            <person name="Yang R."/>
            <person name="Briner A.E."/>
            <person name="Felis G.E."/>
            <person name="de Vos W.M."/>
            <person name="Barrangou R."/>
            <person name="Klaenhammer T.R."/>
            <person name="Caufield P.W."/>
            <person name="Cui Y."/>
            <person name="Zhang H."/>
            <person name="O'Toole P.W."/>
        </authorList>
    </citation>
    <scope>NUCLEOTIDE SEQUENCE [LARGE SCALE GENOMIC DNA]</scope>
    <source>
        <strain evidence="8 9">DSM 20178</strain>
    </source>
</reference>
<dbReference type="CDD" id="cd02014">
    <property type="entry name" value="TPP_POX"/>
    <property type="match status" value="1"/>
</dbReference>
<dbReference type="InterPro" id="IPR029061">
    <property type="entry name" value="THDP-binding"/>
</dbReference>
<dbReference type="Gene3D" id="3.40.50.970">
    <property type="match status" value="2"/>
</dbReference>
<dbReference type="InterPro" id="IPR000399">
    <property type="entry name" value="TPP-bd_CS"/>
</dbReference>
<evidence type="ECO:0000256" key="4">
    <source>
        <dbReference type="RuleBase" id="RU362132"/>
    </source>
</evidence>
<comment type="caution">
    <text evidence="8">The sequence shown here is derived from an EMBL/GenBank/DDBJ whole genome shotgun (WGS) entry which is preliminary data.</text>
</comment>
<dbReference type="PATRIC" id="fig|1423816.3.peg.3004"/>
<evidence type="ECO:0000259" key="6">
    <source>
        <dbReference type="Pfam" id="PF02775"/>
    </source>
</evidence>
<dbReference type="AlphaFoldDB" id="A0A0R1ET50"/>
<dbReference type="InterPro" id="IPR047212">
    <property type="entry name" value="TPP_POXB-like"/>
</dbReference>
<proteinExistence type="inferred from homology"/>
<sequence length="589" mass="64431">MEASVMTEKINAADAMIKVLEDWGIHNIYGLPGGSFDSTMNALYNRRHTINYVQVRHEEVGALAAAGEAKVTGRIGATFGSAGPGAVHLLNGLYDAQYDHVPVLALVGQVPTAAMNTNYFQEMNENPMFADVSVYNRTAMTAAQLPHVVDEAIRQAYKHQGVAVVTIPKDLGWEQIDDNYVSSANLYQKPLLPEPDPEQVATAWSIIKGAKKPILYVGNGARGARDEIIAFSEKTHIPIITTALAKGVVPDDYKANMGSAGRVASKPGVEVARGADMVLFLGSDFPFQPYFIAPNAKYIQVDIDASKFGRRHTVDLAVLADAKKFIKALTTVAEPLPETAWYRASLANKANWVDWMKSFEDDAETPLRVEPIFKLINEMAEKDAIFQVDVGNVTINGMRYLKANDDQAFTTSGWYATMGYALPAAIGAQSEFPDRQVWSISGDGGFAMVMQDIMTQVKYHLPIINVVLTNQSLGFIEAEQDDTHQPHSGVDLIGADYGKAAEAMGAQGFEVHTLDELKDAFAKAKDRKGPVVIDVKISNLRPIPVEQLVLDKQTQDPEAVDAFVKKYHAESLIPFRQLLEDAEKTTANV</sequence>
<dbReference type="InterPro" id="IPR047210">
    <property type="entry name" value="TPP_PYR_POXB-like"/>
</dbReference>
<dbReference type="PANTHER" id="PTHR42981">
    <property type="entry name" value="PYRUVATE DEHYDROGENASE [UBIQUINONE]"/>
    <property type="match status" value="1"/>
</dbReference>
<dbReference type="NCBIfam" id="TIGR02720">
    <property type="entry name" value="pyruv_oxi_spxB"/>
    <property type="match status" value="1"/>
</dbReference>
<dbReference type="Proteomes" id="UP000051984">
    <property type="component" value="Unassembled WGS sequence"/>
</dbReference>
<dbReference type="EMBL" id="AZCT01000008">
    <property type="protein sequence ID" value="KRK12335.1"/>
    <property type="molecule type" value="Genomic_DNA"/>
</dbReference>
<dbReference type="PROSITE" id="PS00187">
    <property type="entry name" value="TPP_ENZYMES"/>
    <property type="match status" value="1"/>
</dbReference>
<dbReference type="InterPro" id="IPR012000">
    <property type="entry name" value="Thiamin_PyroP_enz_cen_dom"/>
</dbReference>
<feature type="domain" description="Thiamine pyrophosphate enzyme TPP-binding" evidence="6">
    <location>
        <begin position="389"/>
        <end position="535"/>
    </location>
</feature>
<dbReference type="InterPro" id="IPR014092">
    <property type="entry name" value="Pyruvate_oxidase"/>
</dbReference>
<evidence type="ECO:0000259" key="5">
    <source>
        <dbReference type="Pfam" id="PF00205"/>
    </source>
</evidence>
<evidence type="ECO:0000256" key="2">
    <source>
        <dbReference type="ARBA" id="ARBA00023052"/>
    </source>
</evidence>